<dbReference type="InterPro" id="IPR005294">
    <property type="entry name" value="ATP_synth_F1_asu"/>
</dbReference>
<dbReference type="AlphaFoldDB" id="A0A830CV68"/>
<dbReference type="GO" id="GO:0005524">
    <property type="term" value="F:ATP binding"/>
    <property type="evidence" value="ECO:0007669"/>
    <property type="project" value="InterPro"/>
</dbReference>
<proteinExistence type="inferred from homology"/>
<reference evidence="3" key="1">
    <citation type="submission" date="2020-07" db="EMBL/GenBank/DDBJ databases">
        <title>Ethylene signaling mediates host invasion by parasitic plants.</title>
        <authorList>
            <person name="Yoshida S."/>
        </authorList>
    </citation>
    <scope>NUCLEOTIDE SEQUENCE</scope>
    <source>
        <strain evidence="3">Okayama</strain>
    </source>
</reference>
<dbReference type="GO" id="GO:0043531">
    <property type="term" value="F:ADP binding"/>
    <property type="evidence" value="ECO:0007669"/>
    <property type="project" value="TreeGrafter"/>
</dbReference>
<dbReference type="Pfam" id="PF00006">
    <property type="entry name" value="ATP-synt_ab"/>
    <property type="match status" value="1"/>
</dbReference>
<comment type="similarity">
    <text evidence="1">Belongs to the ATPase alpha/beta chains family.</text>
</comment>
<dbReference type="InterPro" id="IPR027417">
    <property type="entry name" value="P-loop_NTPase"/>
</dbReference>
<comment type="caution">
    <text evidence="3">The sequence shown here is derived from an EMBL/GenBank/DDBJ whole genome shotgun (WGS) entry which is preliminary data.</text>
</comment>
<evidence type="ECO:0000259" key="2">
    <source>
        <dbReference type="Pfam" id="PF00006"/>
    </source>
</evidence>
<dbReference type="InterPro" id="IPR000194">
    <property type="entry name" value="ATPase_F1/V1/A1_a/bsu_nucl-bd"/>
</dbReference>
<dbReference type="PANTHER" id="PTHR48082">
    <property type="entry name" value="ATP SYNTHASE SUBUNIT ALPHA, MITOCHONDRIAL"/>
    <property type="match status" value="1"/>
</dbReference>
<evidence type="ECO:0000256" key="1">
    <source>
        <dbReference type="ARBA" id="ARBA00008936"/>
    </source>
</evidence>
<dbReference type="Gene3D" id="3.40.50.12240">
    <property type="match status" value="1"/>
</dbReference>
<dbReference type="GO" id="GO:0046933">
    <property type="term" value="F:proton-transporting ATP synthase activity, rotational mechanism"/>
    <property type="evidence" value="ECO:0007669"/>
    <property type="project" value="InterPro"/>
</dbReference>
<organism evidence="3 4">
    <name type="scientific">Phtheirospermum japonicum</name>
    <dbReference type="NCBI Taxonomy" id="374723"/>
    <lineage>
        <taxon>Eukaryota</taxon>
        <taxon>Viridiplantae</taxon>
        <taxon>Streptophyta</taxon>
        <taxon>Embryophyta</taxon>
        <taxon>Tracheophyta</taxon>
        <taxon>Spermatophyta</taxon>
        <taxon>Magnoliopsida</taxon>
        <taxon>eudicotyledons</taxon>
        <taxon>Gunneridae</taxon>
        <taxon>Pentapetalae</taxon>
        <taxon>asterids</taxon>
        <taxon>lamiids</taxon>
        <taxon>Lamiales</taxon>
        <taxon>Orobanchaceae</taxon>
        <taxon>Orobanchaceae incertae sedis</taxon>
        <taxon>Phtheirospermum</taxon>
    </lineage>
</organism>
<name>A0A830CV68_9LAMI</name>
<dbReference type="EMBL" id="BMAC01000870">
    <property type="protein sequence ID" value="GFQ03781.1"/>
    <property type="molecule type" value="Genomic_DNA"/>
</dbReference>
<dbReference type="GO" id="GO:0045259">
    <property type="term" value="C:proton-transporting ATP synthase complex"/>
    <property type="evidence" value="ECO:0007669"/>
    <property type="project" value="InterPro"/>
</dbReference>
<sequence>MEYTIVVAEAADSPATLQYLAPYTGAALAEYFMYRKQHTLIIYDDPSKQAQA</sequence>
<dbReference type="PANTHER" id="PTHR48082:SF2">
    <property type="entry name" value="ATP SYNTHASE SUBUNIT ALPHA, MITOCHONDRIAL"/>
    <property type="match status" value="1"/>
</dbReference>
<dbReference type="SUPFAM" id="SSF52540">
    <property type="entry name" value="P-loop containing nucleoside triphosphate hydrolases"/>
    <property type="match status" value="1"/>
</dbReference>
<gene>
    <name evidence="3" type="ORF">PHJA_002521900</name>
</gene>
<evidence type="ECO:0000313" key="3">
    <source>
        <dbReference type="EMBL" id="GFQ03781.1"/>
    </source>
</evidence>
<accession>A0A830CV68</accession>
<feature type="domain" description="ATPase F1/V1/A1 complex alpha/beta subunit nucleotide-binding" evidence="2">
    <location>
        <begin position="1"/>
        <end position="52"/>
    </location>
</feature>
<dbReference type="OrthoDB" id="9805536at2759"/>
<dbReference type="Proteomes" id="UP000653305">
    <property type="component" value="Unassembled WGS sequence"/>
</dbReference>
<protein>
    <submittedName>
        <fullName evidence="3">ATP synthase subunit alpha chloroplastic</fullName>
    </submittedName>
</protein>
<feature type="non-terminal residue" evidence="3">
    <location>
        <position position="52"/>
    </location>
</feature>
<evidence type="ECO:0000313" key="4">
    <source>
        <dbReference type="Proteomes" id="UP000653305"/>
    </source>
</evidence>
<keyword evidence="4" id="KW-1185">Reference proteome</keyword>